<name>X1LFI3_9ZZZZ</name>
<dbReference type="EMBL" id="BARV01009836">
    <property type="protein sequence ID" value="GAI04601.1"/>
    <property type="molecule type" value="Genomic_DNA"/>
</dbReference>
<reference evidence="1" key="1">
    <citation type="journal article" date="2014" name="Front. Microbiol.">
        <title>High frequency of phylogenetically diverse reductive dehalogenase-homologous genes in deep subseafloor sedimentary metagenomes.</title>
        <authorList>
            <person name="Kawai M."/>
            <person name="Futagami T."/>
            <person name="Toyoda A."/>
            <person name="Takaki Y."/>
            <person name="Nishi S."/>
            <person name="Hori S."/>
            <person name="Arai W."/>
            <person name="Tsubouchi T."/>
            <person name="Morono Y."/>
            <person name="Uchiyama I."/>
            <person name="Ito T."/>
            <person name="Fujiyama A."/>
            <person name="Inagaki F."/>
            <person name="Takami H."/>
        </authorList>
    </citation>
    <scope>NUCLEOTIDE SEQUENCE</scope>
    <source>
        <strain evidence="1">Expedition CK06-06</strain>
    </source>
</reference>
<gene>
    <name evidence="1" type="ORF">S06H3_19250</name>
</gene>
<dbReference type="AlphaFoldDB" id="X1LFI3"/>
<evidence type="ECO:0000313" key="1">
    <source>
        <dbReference type="EMBL" id="GAI04601.1"/>
    </source>
</evidence>
<accession>X1LFI3</accession>
<comment type="caution">
    <text evidence="1">The sequence shown here is derived from an EMBL/GenBank/DDBJ whole genome shotgun (WGS) entry which is preliminary data.</text>
</comment>
<feature type="non-terminal residue" evidence="1">
    <location>
        <position position="109"/>
    </location>
</feature>
<sequence length="109" mass="12836">MAVIIEHKEEISSDFEGAIIDIETWGEFNDRYNDSRRYKGIQLVIFGFIDRHALHVFCARGMEAISELREITERIIDNLERPFYAFSSEFERGVFFHQLGKKIDFDGEL</sequence>
<protein>
    <submittedName>
        <fullName evidence="1">Uncharacterized protein</fullName>
    </submittedName>
</protein>
<organism evidence="1">
    <name type="scientific">marine sediment metagenome</name>
    <dbReference type="NCBI Taxonomy" id="412755"/>
    <lineage>
        <taxon>unclassified sequences</taxon>
        <taxon>metagenomes</taxon>
        <taxon>ecological metagenomes</taxon>
    </lineage>
</organism>
<proteinExistence type="predicted"/>